<evidence type="ECO:0000256" key="8">
    <source>
        <dbReference type="ARBA" id="ARBA00022792"/>
    </source>
</evidence>
<dbReference type="EMBL" id="JABXXO010000006">
    <property type="protein sequence ID" value="KAF7775829.1"/>
    <property type="molecule type" value="Genomic_DNA"/>
</dbReference>
<evidence type="ECO:0000256" key="14">
    <source>
        <dbReference type="SAM" id="Phobius"/>
    </source>
</evidence>
<evidence type="ECO:0000256" key="2">
    <source>
        <dbReference type="ARBA" id="ARBA00004298"/>
    </source>
</evidence>
<evidence type="ECO:0000256" key="9">
    <source>
        <dbReference type="ARBA" id="ARBA00022982"/>
    </source>
</evidence>
<dbReference type="PANTHER" id="PTHR17098">
    <property type="entry name" value="NADH-UBIQUINONE OXIDOREDUCTASE MWFE SUBUNIT"/>
    <property type="match status" value="1"/>
</dbReference>
<dbReference type="Proteomes" id="UP000629468">
    <property type="component" value="Unassembled WGS sequence"/>
</dbReference>
<evidence type="ECO:0000256" key="4">
    <source>
        <dbReference type="ARBA" id="ARBA00016392"/>
    </source>
</evidence>
<comment type="function">
    <text evidence="1">Accessory subunit of the mitochondrial membrane respiratory chain NADH dehydrogenase (Complex I), that is believed not to be involved in catalysis. Complex I functions in the transfer of electrons from NADH to the respiratory chain. The immediate electron acceptor for the enzyme is believed to be ubiquinone.</text>
</comment>
<protein>
    <recommendedName>
        <fullName evidence="4">NADH dehydrogenase [ubiquinone] 1 alpha subcomplex subunit 1</fullName>
    </recommendedName>
</protein>
<evidence type="ECO:0000256" key="1">
    <source>
        <dbReference type="ARBA" id="ARBA00003195"/>
    </source>
</evidence>
<proteinExistence type="inferred from homology"/>
<keyword evidence="11" id="KW-0496">Mitochondrion</keyword>
<name>A0A8H7KGR6_AGABI</name>
<dbReference type="Pfam" id="PF15879">
    <property type="entry name" value="MWFE"/>
    <property type="match status" value="1"/>
</dbReference>
<evidence type="ECO:0000313" key="16">
    <source>
        <dbReference type="Proteomes" id="UP000629468"/>
    </source>
</evidence>
<keyword evidence="9" id="KW-0249">Electron transport</keyword>
<dbReference type="OMA" id="EVSNPWK"/>
<keyword evidence="7 14" id="KW-0812">Transmembrane</keyword>
<organism evidence="15 16">
    <name type="scientific">Agaricus bisporus var. burnettii</name>
    <dbReference type="NCBI Taxonomy" id="192524"/>
    <lineage>
        <taxon>Eukaryota</taxon>
        <taxon>Fungi</taxon>
        <taxon>Dikarya</taxon>
        <taxon>Basidiomycota</taxon>
        <taxon>Agaricomycotina</taxon>
        <taxon>Agaricomycetes</taxon>
        <taxon>Agaricomycetidae</taxon>
        <taxon>Agaricales</taxon>
        <taxon>Agaricineae</taxon>
        <taxon>Agaricaceae</taxon>
        <taxon>Agaricus</taxon>
    </lineage>
</organism>
<comment type="similarity">
    <text evidence="3">Belongs to the complex I NDUFA1 subunit family.</text>
</comment>
<evidence type="ECO:0000256" key="3">
    <source>
        <dbReference type="ARBA" id="ARBA00009960"/>
    </source>
</evidence>
<accession>A0A8H7KGR6</accession>
<keyword evidence="10 14" id="KW-1133">Transmembrane helix</keyword>
<dbReference type="InterPro" id="IPR017384">
    <property type="entry name" value="NADH_Ub_cplx-1_asu_su-1"/>
</dbReference>
<dbReference type="AlphaFoldDB" id="A0A8H7KGR6"/>
<keyword evidence="12 14" id="KW-0472">Membrane</keyword>
<evidence type="ECO:0000256" key="6">
    <source>
        <dbReference type="ARBA" id="ARBA00022660"/>
    </source>
</evidence>
<dbReference type="GO" id="GO:0005743">
    <property type="term" value="C:mitochondrial inner membrane"/>
    <property type="evidence" value="ECO:0007669"/>
    <property type="project" value="UniProtKB-SubCell"/>
</dbReference>
<sequence>MPVPWEALIPFGLLTVMFGAAGTFIKSSRKFQDQGKTPRYHVDKWEEMMMKRDERLTGHLRGQTDSPTAPANFPTNSVWYTQSTS</sequence>
<evidence type="ECO:0000256" key="10">
    <source>
        <dbReference type="ARBA" id="ARBA00022989"/>
    </source>
</evidence>
<keyword evidence="5" id="KW-0813">Transport</keyword>
<comment type="subcellular location">
    <subcellularLocation>
        <location evidence="2">Mitochondrion inner membrane</location>
        <topology evidence="2">Single-pass membrane protein</topology>
        <orientation evidence="2">Matrix side</orientation>
    </subcellularLocation>
</comment>
<dbReference type="PANTHER" id="PTHR17098:SF2">
    <property type="entry name" value="NADH DEHYDROGENASE [UBIQUINONE] 1 ALPHA SUBCOMPLEX SUBUNIT 1"/>
    <property type="match status" value="1"/>
</dbReference>
<evidence type="ECO:0000256" key="12">
    <source>
        <dbReference type="ARBA" id="ARBA00023136"/>
    </source>
</evidence>
<evidence type="ECO:0000256" key="7">
    <source>
        <dbReference type="ARBA" id="ARBA00022692"/>
    </source>
</evidence>
<feature type="compositionally biased region" description="Polar residues" evidence="13">
    <location>
        <begin position="63"/>
        <end position="85"/>
    </location>
</feature>
<keyword evidence="6" id="KW-0679">Respiratory chain</keyword>
<keyword evidence="8" id="KW-0999">Mitochondrion inner membrane</keyword>
<gene>
    <name evidence="15" type="ORF">Agabi119p4_4222</name>
</gene>
<evidence type="ECO:0000313" key="15">
    <source>
        <dbReference type="EMBL" id="KAF7775829.1"/>
    </source>
</evidence>
<evidence type="ECO:0000256" key="5">
    <source>
        <dbReference type="ARBA" id="ARBA00022448"/>
    </source>
</evidence>
<feature type="region of interest" description="Disordered" evidence="13">
    <location>
        <begin position="59"/>
        <end position="85"/>
    </location>
</feature>
<evidence type="ECO:0000256" key="11">
    <source>
        <dbReference type="ARBA" id="ARBA00023128"/>
    </source>
</evidence>
<reference evidence="15 16" key="1">
    <citation type="journal article" name="Sci. Rep.">
        <title>Telomere-to-telomere assembled and centromere annotated genomes of the two main subspecies of the button mushroom Agaricus bisporus reveal especially polymorphic chromosome ends.</title>
        <authorList>
            <person name="Sonnenberg A.S.M."/>
            <person name="Sedaghat-Telgerd N."/>
            <person name="Lavrijssen B."/>
            <person name="Ohm R.A."/>
            <person name="Hendrickx P.M."/>
            <person name="Scholtmeijer K."/>
            <person name="Baars J.J.P."/>
            <person name="van Peer A."/>
        </authorList>
    </citation>
    <scope>NUCLEOTIDE SEQUENCE [LARGE SCALE GENOMIC DNA]</scope>
    <source>
        <strain evidence="15 16">H119_p4</strain>
    </source>
</reference>
<comment type="caution">
    <text evidence="15">The sequence shown here is derived from an EMBL/GenBank/DDBJ whole genome shotgun (WGS) entry which is preliminary data.</text>
</comment>
<feature type="transmembrane region" description="Helical" evidence="14">
    <location>
        <begin position="6"/>
        <end position="25"/>
    </location>
</feature>
<evidence type="ECO:0000256" key="13">
    <source>
        <dbReference type="SAM" id="MobiDB-lite"/>
    </source>
</evidence>